<reference evidence="2" key="3">
    <citation type="submission" date="2020-12" db="UniProtKB">
        <authorList>
            <consortium name="EnsemblPlants"/>
        </authorList>
    </citation>
    <scope>IDENTIFICATION</scope>
</reference>
<proteinExistence type="predicted"/>
<reference evidence="1 3" key="1">
    <citation type="journal article" date="2008" name="Science">
        <title>The Physcomitrella genome reveals evolutionary insights into the conquest of land by plants.</title>
        <authorList>
            <person name="Rensing S."/>
            <person name="Lang D."/>
            <person name="Zimmer A."/>
            <person name="Terry A."/>
            <person name="Salamov A."/>
            <person name="Shapiro H."/>
            <person name="Nishiyama T."/>
            <person name="Perroud P.-F."/>
            <person name="Lindquist E."/>
            <person name="Kamisugi Y."/>
            <person name="Tanahashi T."/>
            <person name="Sakakibara K."/>
            <person name="Fujita T."/>
            <person name="Oishi K."/>
            <person name="Shin-I T."/>
            <person name="Kuroki Y."/>
            <person name="Toyoda A."/>
            <person name="Suzuki Y."/>
            <person name="Hashimoto A."/>
            <person name="Yamaguchi K."/>
            <person name="Sugano A."/>
            <person name="Kohara Y."/>
            <person name="Fujiyama A."/>
            <person name="Anterola A."/>
            <person name="Aoki S."/>
            <person name="Ashton N."/>
            <person name="Barbazuk W.B."/>
            <person name="Barker E."/>
            <person name="Bennetzen J."/>
            <person name="Bezanilla M."/>
            <person name="Blankenship R."/>
            <person name="Cho S.H."/>
            <person name="Dutcher S."/>
            <person name="Estelle M."/>
            <person name="Fawcett J.A."/>
            <person name="Gundlach H."/>
            <person name="Hanada K."/>
            <person name="Heyl A."/>
            <person name="Hicks K.A."/>
            <person name="Hugh J."/>
            <person name="Lohr M."/>
            <person name="Mayer K."/>
            <person name="Melkozernov A."/>
            <person name="Murata T."/>
            <person name="Nelson D."/>
            <person name="Pils B."/>
            <person name="Prigge M."/>
            <person name="Reiss B."/>
            <person name="Renner T."/>
            <person name="Rombauts S."/>
            <person name="Rushton P."/>
            <person name="Sanderfoot A."/>
            <person name="Schween G."/>
            <person name="Shiu S.-H."/>
            <person name="Stueber K."/>
            <person name="Theodoulou F.L."/>
            <person name="Tu H."/>
            <person name="Van de Peer Y."/>
            <person name="Verrier P.J."/>
            <person name="Waters E."/>
            <person name="Wood A."/>
            <person name="Yang L."/>
            <person name="Cove D."/>
            <person name="Cuming A."/>
            <person name="Hasebe M."/>
            <person name="Lucas S."/>
            <person name="Mishler D.B."/>
            <person name="Reski R."/>
            <person name="Grigoriev I."/>
            <person name="Quatrano R.S."/>
            <person name="Boore J.L."/>
        </authorList>
    </citation>
    <scope>NUCLEOTIDE SEQUENCE [LARGE SCALE GENOMIC DNA]</scope>
    <source>
        <strain evidence="2 3">cv. Gransden 2004</strain>
    </source>
</reference>
<dbReference type="EnsemblPlants" id="Pp3c15_6040V3.1">
    <property type="protein sequence ID" value="Pp3c15_6040V3.1"/>
    <property type="gene ID" value="Pp3c15_6040"/>
</dbReference>
<dbReference type="EMBL" id="ABEU02000015">
    <property type="protein sequence ID" value="PNR39114.1"/>
    <property type="molecule type" value="Genomic_DNA"/>
</dbReference>
<name>A0A2K1JC67_PHYPA</name>
<sequence length="129" mass="15007">MMSTENCQKVADLIMERRMADLCSENDGIIPCASTILKLTIDGHEQRKTLHTLLVDATSLYKSIRRSFNLTRIVRNRMVQVLRVLLHDPKSYLISSKKQFCAEASHKGWRSIWVLCHFFQLHLQFVALF</sequence>
<keyword evidence="3" id="KW-1185">Reference proteome</keyword>
<evidence type="ECO:0000313" key="1">
    <source>
        <dbReference type="EMBL" id="PNR39114.1"/>
    </source>
</evidence>
<organism evidence="1">
    <name type="scientific">Physcomitrium patens</name>
    <name type="common">Spreading-leaved earth moss</name>
    <name type="synonym">Physcomitrella patens</name>
    <dbReference type="NCBI Taxonomy" id="3218"/>
    <lineage>
        <taxon>Eukaryota</taxon>
        <taxon>Viridiplantae</taxon>
        <taxon>Streptophyta</taxon>
        <taxon>Embryophyta</taxon>
        <taxon>Bryophyta</taxon>
        <taxon>Bryophytina</taxon>
        <taxon>Bryopsida</taxon>
        <taxon>Funariidae</taxon>
        <taxon>Funariales</taxon>
        <taxon>Funariaceae</taxon>
        <taxon>Physcomitrium</taxon>
    </lineage>
</organism>
<reference evidence="1 3" key="2">
    <citation type="journal article" date="2018" name="Plant J.">
        <title>The Physcomitrella patens chromosome-scale assembly reveals moss genome structure and evolution.</title>
        <authorList>
            <person name="Lang D."/>
            <person name="Ullrich K.K."/>
            <person name="Murat F."/>
            <person name="Fuchs J."/>
            <person name="Jenkins J."/>
            <person name="Haas F.B."/>
            <person name="Piednoel M."/>
            <person name="Gundlach H."/>
            <person name="Van Bel M."/>
            <person name="Meyberg R."/>
            <person name="Vives C."/>
            <person name="Morata J."/>
            <person name="Symeonidi A."/>
            <person name="Hiss M."/>
            <person name="Muchero W."/>
            <person name="Kamisugi Y."/>
            <person name="Saleh O."/>
            <person name="Blanc G."/>
            <person name="Decker E.L."/>
            <person name="van Gessel N."/>
            <person name="Grimwood J."/>
            <person name="Hayes R.D."/>
            <person name="Graham S.W."/>
            <person name="Gunter L.E."/>
            <person name="McDaniel S.F."/>
            <person name="Hoernstein S.N.W."/>
            <person name="Larsson A."/>
            <person name="Li F.W."/>
            <person name="Perroud P.F."/>
            <person name="Phillips J."/>
            <person name="Ranjan P."/>
            <person name="Rokshar D.S."/>
            <person name="Rothfels C.J."/>
            <person name="Schneider L."/>
            <person name="Shu S."/>
            <person name="Stevenson D.W."/>
            <person name="Thummler F."/>
            <person name="Tillich M."/>
            <person name="Villarreal Aguilar J.C."/>
            <person name="Widiez T."/>
            <person name="Wong G.K."/>
            <person name="Wymore A."/>
            <person name="Zhang Y."/>
            <person name="Zimmer A.D."/>
            <person name="Quatrano R.S."/>
            <person name="Mayer K.F.X."/>
            <person name="Goodstein D."/>
            <person name="Casacuberta J.M."/>
            <person name="Vandepoele K."/>
            <person name="Reski R."/>
            <person name="Cuming A.C."/>
            <person name="Tuskan G.A."/>
            <person name="Maumus F."/>
            <person name="Salse J."/>
            <person name="Schmutz J."/>
            <person name="Rensing S.A."/>
        </authorList>
    </citation>
    <scope>NUCLEOTIDE SEQUENCE [LARGE SCALE GENOMIC DNA]</scope>
    <source>
        <strain evidence="2 3">cv. Gransden 2004</strain>
    </source>
</reference>
<evidence type="ECO:0000313" key="2">
    <source>
        <dbReference type="EnsemblPlants" id="Pp3c15_6040V3.1"/>
    </source>
</evidence>
<dbReference type="Gramene" id="Pp3c15_6040V3.1">
    <property type="protein sequence ID" value="Pp3c15_6040V3.1"/>
    <property type="gene ID" value="Pp3c15_6040"/>
</dbReference>
<dbReference type="AlphaFoldDB" id="A0A2K1JC67"/>
<dbReference type="PaxDb" id="3218-PP1S291_9V6.1"/>
<dbReference type="InParanoid" id="A0A2K1JC67"/>
<protein>
    <submittedName>
        <fullName evidence="1 2">Uncharacterized protein</fullName>
    </submittedName>
</protein>
<accession>A0A2K1JC67</accession>
<gene>
    <name evidence="1" type="ORF">PHYPA_019392</name>
</gene>
<evidence type="ECO:0000313" key="3">
    <source>
        <dbReference type="Proteomes" id="UP000006727"/>
    </source>
</evidence>
<dbReference type="Proteomes" id="UP000006727">
    <property type="component" value="Chromosome 15"/>
</dbReference>